<dbReference type="InterPro" id="IPR023549">
    <property type="entry name" value="Subtilisin_inhibitor"/>
</dbReference>
<comment type="caution">
    <text evidence="12">The sequence shown here is derived from an EMBL/GenBank/DDBJ whole genome shotgun (WGS) entry which is preliminary data.</text>
</comment>
<protein>
    <recommendedName>
        <fullName evidence="11">Subtilisin inhibitor domain-containing protein</fullName>
    </recommendedName>
</protein>
<evidence type="ECO:0000313" key="12">
    <source>
        <dbReference type="EMBL" id="MBB5132705.1"/>
    </source>
</evidence>
<reference evidence="12 13" key="1">
    <citation type="submission" date="2020-08" db="EMBL/GenBank/DDBJ databases">
        <title>Genomic Encyclopedia of Type Strains, Phase IV (KMG-IV): sequencing the most valuable type-strain genomes for metagenomic binning, comparative biology and taxonomic classification.</title>
        <authorList>
            <person name="Goeker M."/>
        </authorList>
    </citation>
    <scope>NUCLEOTIDE SEQUENCE [LARGE SCALE GENOMIC DNA]</scope>
    <source>
        <strain evidence="12 13">DSM 45615</strain>
    </source>
</reference>
<dbReference type="Gene3D" id="3.30.350.10">
    <property type="entry name" value="Subtilisin inhibitor-like"/>
    <property type="match status" value="1"/>
</dbReference>
<keyword evidence="10" id="KW-0732">Signal</keyword>
<evidence type="ECO:0000256" key="5">
    <source>
        <dbReference type="ARBA" id="ARBA00022690"/>
    </source>
</evidence>
<dbReference type="PRINTS" id="PR00294">
    <property type="entry name" value="SSBTLNINHBTR"/>
</dbReference>
<feature type="domain" description="Subtilisin inhibitor" evidence="11">
    <location>
        <begin position="91"/>
        <end position="176"/>
    </location>
</feature>
<sequence length="190" mass="20301">MRRLTRPAILGPALLTGMTLTAAALAAAPANAASAPSAPAVTSIPFPPGEEPAGWPRPHRWWETPAPWWSAPRPAPGWPVPNHNTVRGTRQLVLTITPGRDSRRPGRQVVLSCAPFSPGHPNAVAACAELSRSGGLPGAMRTHSGLVCTHEYNPVTASASGTWDGRYIRYQHTFSNMCRMHAATGAVYRF</sequence>
<keyword evidence="4" id="KW-0964">Secreted</keyword>
<comment type="subunit">
    <text evidence="3">Homodimer.</text>
</comment>
<dbReference type="InterPro" id="IPR036819">
    <property type="entry name" value="Subtilisin_inhibitor-like_sf"/>
</dbReference>
<dbReference type="EMBL" id="JACHGN010000004">
    <property type="protein sequence ID" value="MBB5132705.1"/>
    <property type="molecule type" value="Genomic_DNA"/>
</dbReference>
<evidence type="ECO:0000313" key="13">
    <source>
        <dbReference type="Proteomes" id="UP000578449"/>
    </source>
</evidence>
<evidence type="ECO:0000256" key="2">
    <source>
        <dbReference type="ARBA" id="ARBA00010472"/>
    </source>
</evidence>
<evidence type="ECO:0000259" key="11">
    <source>
        <dbReference type="Pfam" id="PF00720"/>
    </source>
</evidence>
<dbReference type="GO" id="GO:0004867">
    <property type="term" value="F:serine-type endopeptidase inhibitor activity"/>
    <property type="evidence" value="ECO:0007669"/>
    <property type="project" value="UniProtKB-KW"/>
</dbReference>
<dbReference type="PROSITE" id="PS00999">
    <property type="entry name" value="SSI"/>
    <property type="match status" value="1"/>
</dbReference>
<keyword evidence="7" id="KW-1015">Disulfide bond</keyword>
<gene>
    <name evidence="12" type="ORF">HNP84_002421</name>
</gene>
<dbReference type="InterPro" id="IPR020054">
    <property type="entry name" value="Prot_inh_SSI_I16_CS"/>
</dbReference>
<proteinExistence type="inferred from homology"/>
<accession>A0A840P9N2</accession>
<dbReference type="AlphaFoldDB" id="A0A840P9N2"/>
<comment type="subcellular location">
    <subcellularLocation>
        <location evidence="1">Secreted</location>
    </subcellularLocation>
</comment>
<evidence type="ECO:0000256" key="7">
    <source>
        <dbReference type="ARBA" id="ARBA00023157"/>
    </source>
</evidence>
<evidence type="ECO:0000256" key="4">
    <source>
        <dbReference type="ARBA" id="ARBA00022525"/>
    </source>
</evidence>
<dbReference type="GO" id="GO:0005576">
    <property type="term" value="C:extracellular region"/>
    <property type="evidence" value="ECO:0007669"/>
    <property type="project" value="UniProtKB-SubCell"/>
</dbReference>
<evidence type="ECO:0000256" key="9">
    <source>
        <dbReference type="SAM" id="MobiDB-lite"/>
    </source>
</evidence>
<organism evidence="12 13">
    <name type="scientific">Thermocatellispora tengchongensis</name>
    <dbReference type="NCBI Taxonomy" id="1073253"/>
    <lineage>
        <taxon>Bacteria</taxon>
        <taxon>Bacillati</taxon>
        <taxon>Actinomycetota</taxon>
        <taxon>Actinomycetes</taxon>
        <taxon>Streptosporangiales</taxon>
        <taxon>Streptosporangiaceae</taxon>
        <taxon>Thermocatellispora</taxon>
    </lineage>
</organism>
<dbReference type="Proteomes" id="UP000578449">
    <property type="component" value="Unassembled WGS sequence"/>
</dbReference>
<name>A0A840P9N2_9ACTN</name>
<evidence type="ECO:0000256" key="3">
    <source>
        <dbReference type="ARBA" id="ARBA00011738"/>
    </source>
</evidence>
<keyword evidence="5 8" id="KW-0646">Protease inhibitor</keyword>
<dbReference type="InterPro" id="IPR000691">
    <property type="entry name" value="Prot_inh_I16_SSI"/>
</dbReference>
<feature type="signal peptide" evidence="10">
    <location>
        <begin position="1"/>
        <end position="32"/>
    </location>
</feature>
<feature type="region of interest" description="Disordered" evidence="9">
    <location>
        <begin position="36"/>
        <end position="58"/>
    </location>
</feature>
<dbReference type="Pfam" id="PF00720">
    <property type="entry name" value="SSI"/>
    <property type="match status" value="1"/>
</dbReference>
<dbReference type="SUPFAM" id="SSF55399">
    <property type="entry name" value="Subtilisin inhibitor"/>
    <property type="match status" value="1"/>
</dbReference>
<feature type="chain" id="PRO_5032749405" description="Subtilisin inhibitor domain-containing protein" evidence="10">
    <location>
        <begin position="33"/>
        <end position="190"/>
    </location>
</feature>
<evidence type="ECO:0000256" key="10">
    <source>
        <dbReference type="SAM" id="SignalP"/>
    </source>
</evidence>
<evidence type="ECO:0000256" key="1">
    <source>
        <dbReference type="ARBA" id="ARBA00004613"/>
    </source>
</evidence>
<evidence type="ECO:0000256" key="6">
    <source>
        <dbReference type="ARBA" id="ARBA00022900"/>
    </source>
</evidence>
<evidence type="ECO:0000256" key="8">
    <source>
        <dbReference type="RuleBase" id="RU003471"/>
    </source>
</evidence>
<keyword evidence="13" id="KW-1185">Reference proteome</keyword>
<dbReference type="RefSeq" id="WP_185049659.1">
    <property type="nucleotide sequence ID" value="NZ_BAABIX010000003.1"/>
</dbReference>
<comment type="similarity">
    <text evidence="2 8">Belongs to the protease inhibitor I16 (SSI) family.</text>
</comment>
<keyword evidence="6 8" id="KW-0722">Serine protease inhibitor</keyword>